<feature type="transmembrane region" description="Helical" evidence="6">
    <location>
        <begin position="89"/>
        <end position="107"/>
    </location>
</feature>
<dbReference type="Pfam" id="PF03348">
    <property type="entry name" value="Serinc"/>
    <property type="match status" value="1"/>
</dbReference>
<name>A0A7R8WZX3_9CRUS</name>
<evidence type="ECO:0000256" key="2">
    <source>
        <dbReference type="ARBA" id="ARBA00006665"/>
    </source>
</evidence>
<feature type="transmembrane region" description="Helical" evidence="6">
    <location>
        <begin position="403"/>
        <end position="426"/>
    </location>
</feature>
<proteinExistence type="inferred from homology"/>
<keyword evidence="3 6" id="KW-0812">Transmembrane</keyword>
<keyword evidence="8" id="KW-1185">Reference proteome</keyword>
<dbReference type="EMBL" id="LR899646">
    <property type="protein sequence ID" value="CAD7241379.1"/>
    <property type="molecule type" value="Genomic_DNA"/>
</dbReference>
<keyword evidence="5 6" id="KW-0472">Membrane</keyword>
<dbReference type="PANTHER" id="PTHR10383">
    <property type="entry name" value="SERINE INCORPORATOR"/>
    <property type="match status" value="1"/>
</dbReference>
<feature type="transmembrane region" description="Helical" evidence="6">
    <location>
        <begin position="12"/>
        <end position="34"/>
    </location>
</feature>
<evidence type="ECO:0000256" key="6">
    <source>
        <dbReference type="SAM" id="Phobius"/>
    </source>
</evidence>
<gene>
    <name evidence="7" type="ORF">DSTB1V02_LOCUS1372</name>
</gene>
<sequence>MGSKELLTPLGTDLLSSYYMLILLFSVGKAPVWYNVTCLLLSSDPLCQDLMGYLAVYKLSMAAVAFHILLFLLTLGVKKSGSCRGGIHNGYWGIKILFFVGLLFLFFRLPFHSNMKYVTFAWMVACAGGGLGFVFLQTMLLIEFMNSLTDRCMGRLRCSPCIANFGSLVLGVFIYGVAILGGILELKYLVLPPHSQFSFIVILSHIALILILGFFSVLPCSAHSTGGMGSGLVQASAISLYILYLTWNALVSKPQEDDSPQSLPTVLMSYAGLIIMFLTIINTVLDTSSGRARSLGIGGVPDERNTTLWFCCLRACLKPNSRVSAAEEEDQRAPPARKVSSYGQRMIHDEAKQSTYSYPLFHLLLILAYFYASAQLTHWFRPREAELLHFNRNWTSVWMKLSSAWICAVVFTFTLLAPEVCVGNLNRPRYRQQLSRLSAAGTQETPV</sequence>
<dbReference type="Proteomes" id="UP000677054">
    <property type="component" value="Unassembled WGS sequence"/>
</dbReference>
<evidence type="ECO:0008006" key="9">
    <source>
        <dbReference type="Google" id="ProtNLM"/>
    </source>
</evidence>
<reference evidence="7" key="1">
    <citation type="submission" date="2020-11" db="EMBL/GenBank/DDBJ databases">
        <authorList>
            <person name="Tran Van P."/>
        </authorList>
    </citation>
    <scope>NUCLEOTIDE SEQUENCE</scope>
</reference>
<comment type="similarity">
    <text evidence="2">Belongs to the TDE1 family.</text>
</comment>
<organism evidence="7">
    <name type="scientific">Darwinula stevensoni</name>
    <dbReference type="NCBI Taxonomy" id="69355"/>
    <lineage>
        <taxon>Eukaryota</taxon>
        <taxon>Metazoa</taxon>
        <taxon>Ecdysozoa</taxon>
        <taxon>Arthropoda</taxon>
        <taxon>Crustacea</taxon>
        <taxon>Oligostraca</taxon>
        <taxon>Ostracoda</taxon>
        <taxon>Podocopa</taxon>
        <taxon>Podocopida</taxon>
        <taxon>Darwinulocopina</taxon>
        <taxon>Darwinuloidea</taxon>
        <taxon>Darwinulidae</taxon>
        <taxon>Darwinula</taxon>
    </lineage>
</organism>
<dbReference type="InterPro" id="IPR005016">
    <property type="entry name" value="TDE1/TMS"/>
</dbReference>
<comment type="subcellular location">
    <subcellularLocation>
        <location evidence="1">Membrane</location>
        <topology evidence="1">Multi-pass membrane protein</topology>
    </subcellularLocation>
</comment>
<accession>A0A7R8WZX3</accession>
<keyword evidence="4 6" id="KW-1133">Transmembrane helix</keyword>
<evidence type="ECO:0000256" key="1">
    <source>
        <dbReference type="ARBA" id="ARBA00004141"/>
    </source>
</evidence>
<feature type="transmembrane region" description="Helical" evidence="6">
    <location>
        <begin position="267"/>
        <end position="285"/>
    </location>
</feature>
<evidence type="ECO:0000313" key="7">
    <source>
        <dbReference type="EMBL" id="CAD7241379.1"/>
    </source>
</evidence>
<feature type="transmembrane region" description="Helical" evidence="6">
    <location>
        <begin position="355"/>
        <end position="372"/>
    </location>
</feature>
<feature type="transmembrane region" description="Helical" evidence="6">
    <location>
        <begin position="196"/>
        <end position="218"/>
    </location>
</feature>
<dbReference type="PANTHER" id="PTHR10383:SF9">
    <property type="entry name" value="SERINE INCORPORATOR, ISOFORM F"/>
    <property type="match status" value="1"/>
</dbReference>
<feature type="transmembrane region" description="Helical" evidence="6">
    <location>
        <begin position="230"/>
        <end position="247"/>
    </location>
</feature>
<evidence type="ECO:0000256" key="3">
    <source>
        <dbReference type="ARBA" id="ARBA00022692"/>
    </source>
</evidence>
<dbReference type="AlphaFoldDB" id="A0A7R8WZX3"/>
<evidence type="ECO:0000256" key="5">
    <source>
        <dbReference type="ARBA" id="ARBA00023136"/>
    </source>
</evidence>
<dbReference type="GO" id="GO:0016020">
    <property type="term" value="C:membrane"/>
    <property type="evidence" value="ECO:0007669"/>
    <property type="project" value="UniProtKB-SubCell"/>
</dbReference>
<protein>
    <recommendedName>
        <fullName evidence="9">Serine incorporator 5</fullName>
    </recommendedName>
</protein>
<evidence type="ECO:0000256" key="4">
    <source>
        <dbReference type="ARBA" id="ARBA00022989"/>
    </source>
</evidence>
<evidence type="ECO:0000313" key="8">
    <source>
        <dbReference type="Proteomes" id="UP000677054"/>
    </source>
</evidence>
<feature type="transmembrane region" description="Helical" evidence="6">
    <location>
        <begin position="54"/>
        <end position="77"/>
    </location>
</feature>
<feature type="transmembrane region" description="Helical" evidence="6">
    <location>
        <begin position="119"/>
        <end position="142"/>
    </location>
</feature>
<dbReference type="OrthoDB" id="5963193at2759"/>
<feature type="transmembrane region" description="Helical" evidence="6">
    <location>
        <begin position="162"/>
        <end position="184"/>
    </location>
</feature>
<dbReference type="EMBL" id="CAJPEV010000129">
    <property type="protein sequence ID" value="CAG0881050.1"/>
    <property type="molecule type" value="Genomic_DNA"/>
</dbReference>